<gene>
    <name evidence="3" type="ORF">CC84DRAFT_1163523</name>
</gene>
<evidence type="ECO:0000256" key="1">
    <source>
        <dbReference type="SAM" id="MobiDB-lite"/>
    </source>
</evidence>
<accession>A0A177CIH9</accession>
<feature type="compositionally biased region" description="Low complexity" evidence="1">
    <location>
        <begin position="131"/>
        <end position="153"/>
    </location>
</feature>
<feature type="compositionally biased region" description="Polar residues" evidence="1">
    <location>
        <begin position="154"/>
        <end position="175"/>
    </location>
</feature>
<organism evidence="3 4">
    <name type="scientific">Paraphaeosphaeria sporulosa</name>
    <dbReference type="NCBI Taxonomy" id="1460663"/>
    <lineage>
        <taxon>Eukaryota</taxon>
        <taxon>Fungi</taxon>
        <taxon>Dikarya</taxon>
        <taxon>Ascomycota</taxon>
        <taxon>Pezizomycotina</taxon>
        <taxon>Dothideomycetes</taxon>
        <taxon>Pleosporomycetidae</taxon>
        <taxon>Pleosporales</taxon>
        <taxon>Massarineae</taxon>
        <taxon>Didymosphaeriaceae</taxon>
        <taxon>Paraphaeosphaeria</taxon>
    </lineage>
</organism>
<keyword evidence="4" id="KW-1185">Reference proteome</keyword>
<feature type="compositionally biased region" description="Low complexity" evidence="1">
    <location>
        <begin position="80"/>
        <end position="112"/>
    </location>
</feature>
<evidence type="ECO:0000256" key="2">
    <source>
        <dbReference type="SAM" id="SignalP"/>
    </source>
</evidence>
<keyword evidence="2" id="KW-0732">Signal</keyword>
<feature type="signal peptide" evidence="2">
    <location>
        <begin position="1"/>
        <end position="17"/>
    </location>
</feature>
<sequence>MRFSLFVVAGLSAVATALPQRAAGQGRFRGGRPSDQSAQDGSVQSADLSEFHFPSTGATPGNAQAGVGNGAATEGNLNDQGQEPPNNQGQEPPNNQGQEPPNNQGQEPPNNQDGLPNQGAGNVKYNGTLPGNDGQNQNGQNQNGGVQNGPNQNAGSQNRQNQTGGSQNGANQTTGGFDVSLVPEFGVEAGQTPDGTGNCLGLNNVKIPCSCPPDRQEFIQKVQAAAAAGNSEGVPIKFPLGGSSASKKARIGASIIVLQNLNGRGVGCPAASTTFLAQQAAA</sequence>
<dbReference type="EMBL" id="KV441551">
    <property type="protein sequence ID" value="OAG07313.1"/>
    <property type="molecule type" value="Genomic_DNA"/>
</dbReference>
<dbReference type="OrthoDB" id="2140240at2759"/>
<dbReference type="Proteomes" id="UP000077069">
    <property type="component" value="Unassembled WGS sequence"/>
</dbReference>
<feature type="region of interest" description="Disordered" evidence="1">
    <location>
        <begin position="22"/>
        <end position="178"/>
    </location>
</feature>
<dbReference type="AlphaFoldDB" id="A0A177CIH9"/>
<evidence type="ECO:0000313" key="4">
    <source>
        <dbReference type="Proteomes" id="UP000077069"/>
    </source>
</evidence>
<feature type="chain" id="PRO_5008058202" evidence="2">
    <location>
        <begin position="18"/>
        <end position="282"/>
    </location>
</feature>
<dbReference type="InParanoid" id="A0A177CIH9"/>
<dbReference type="GeneID" id="28761768"/>
<evidence type="ECO:0000313" key="3">
    <source>
        <dbReference type="EMBL" id="OAG07313.1"/>
    </source>
</evidence>
<name>A0A177CIH9_9PLEO</name>
<feature type="compositionally biased region" description="Low complexity" evidence="1">
    <location>
        <begin position="61"/>
        <end position="72"/>
    </location>
</feature>
<dbReference type="RefSeq" id="XP_018037678.1">
    <property type="nucleotide sequence ID" value="XM_018178282.1"/>
</dbReference>
<protein>
    <submittedName>
        <fullName evidence="3">Uncharacterized protein</fullName>
    </submittedName>
</protein>
<reference evidence="3 4" key="1">
    <citation type="submission" date="2016-05" db="EMBL/GenBank/DDBJ databases">
        <title>Comparative analysis of secretome profiles of manganese(II)-oxidizing ascomycete fungi.</title>
        <authorList>
            <consortium name="DOE Joint Genome Institute"/>
            <person name="Zeiner C.A."/>
            <person name="Purvine S.O."/>
            <person name="Zink E.M."/>
            <person name="Wu S."/>
            <person name="Pasa-Tolic L."/>
            <person name="Chaput D.L."/>
            <person name="Haridas S."/>
            <person name="Grigoriev I.V."/>
            <person name="Santelli C.M."/>
            <person name="Hansel C.M."/>
        </authorList>
    </citation>
    <scope>NUCLEOTIDE SEQUENCE [LARGE SCALE GENOMIC DNA]</scope>
    <source>
        <strain evidence="3 4">AP3s5-JAC2a</strain>
    </source>
</reference>
<feature type="compositionally biased region" description="Polar residues" evidence="1">
    <location>
        <begin position="34"/>
        <end position="47"/>
    </location>
</feature>
<proteinExistence type="predicted"/>